<dbReference type="Proteomes" id="UP000824890">
    <property type="component" value="Unassembled WGS sequence"/>
</dbReference>
<reference evidence="1 2" key="1">
    <citation type="submission" date="2021-05" db="EMBL/GenBank/DDBJ databases">
        <title>Genome Assembly of Synthetic Allotetraploid Brassica napus Reveals Homoeologous Exchanges between Subgenomes.</title>
        <authorList>
            <person name="Davis J.T."/>
        </authorList>
    </citation>
    <scope>NUCLEOTIDE SEQUENCE [LARGE SCALE GENOMIC DNA]</scope>
    <source>
        <strain evidence="2">cv. Da-Ae</strain>
        <tissue evidence="1">Seedling</tissue>
    </source>
</reference>
<protein>
    <submittedName>
        <fullName evidence="1">Uncharacterized protein</fullName>
    </submittedName>
</protein>
<sequence>MLNCCKASYSIVFFHLHTPTRVVDSPPFAFLTRRFYSGPQSPNNHIFVMAEYYSEIVFPDPFESFFTYVCYYLAVHISNLPLGAFLTYYEMTKVDNKDNSVCVWFLKFSDADELKRQLIMIGNLKSFSFPLAMNVNNREKFARNFFKNADALAHLICDCLKSSLVIRYYIGCKLYVRSFLVKHKHHSRGGNGGSKQGRMRSS</sequence>
<dbReference type="EMBL" id="JAGKQM010000019">
    <property type="protein sequence ID" value="KAH0856972.1"/>
    <property type="molecule type" value="Genomic_DNA"/>
</dbReference>
<accession>A0ABQ7XM16</accession>
<evidence type="ECO:0000313" key="1">
    <source>
        <dbReference type="EMBL" id="KAH0856972.1"/>
    </source>
</evidence>
<gene>
    <name evidence="1" type="ORF">HID58_085233</name>
</gene>
<organism evidence="1 2">
    <name type="scientific">Brassica napus</name>
    <name type="common">Rape</name>
    <dbReference type="NCBI Taxonomy" id="3708"/>
    <lineage>
        <taxon>Eukaryota</taxon>
        <taxon>Viridiplantae</taxon>
        <taxon>Streptophyta</taxon>
        <taxon>Embryophyta</taxon>
        <taxon>Tracheophyta</taxon>
        <taxon>Spermatophyta</taxon>
        <taxon>Magnoliopsida</taxon>
        <taxon>eudicotyledons</taxon>
        <taxon>Gunneridae</taxon>
        <taxon>Pentapetalae</taxon>
        <taxon>rosids</taxon>
        <taxon>malvids</taxon>
        <taxon>Brassicales</taxon>
        <taxon>Brassicaceae</taxon>
        <taxon>Brassiceae</taxon>
        <taxon>Brassica</taxon>
    </lineage>
</organism>
<name>A0ABQ7XM16_BRANA</name>
<keyword evidence="2" id="KW-1185">Reference proteome</keyword>
<proteinExistence type="predicted"/>
<comment type="caution">
    <text evidence="1">The sequence shown here is derived from an EMBL/GenBank/DDBJ whole genome shotgun (WGS) entry which is preliminary data.</text>
</comment>
<evidence type="ECO:0000313" key="2">
    <source>
        <dbReference type="Proteomes" id="UP000824890"/>
    </source>
</evidence>